<evidence type="ECO:0000259" key="1">
    <source>
        <dbReference type="Pfam" id="PF20253"/>
    </source>
</evidence>
<gene>
    <name evidence="2" type="ORF">Poli38472_014867</name>
</gene>
<feature type="domain" description="DUF6604" evidence="1">
    <location>
        <begin position="10"/>
        <end position="105"/>
    </location>
</feature>
<protein>
    <recommendedName>
        <fullName evidence="1">DUF6604 domain-containing protein</fullName>
    </recommendedName>
</protein>
<reference evidence="2" key="1">
    <citation type="submission" date="2019-03" db="EMBL/GenBank/DDBJ databases">
        <title>Long read genome sequence of the mycoparasitic Pythium oligandrum ATCC 38472 isolated from sugarbeet rhizosphere.</title>
        <authorList>
            <person name="Gaulin E."/>
        </authorList>
    </citation>
    <scope>NUCLEOTIDE SEQUENCE</scope>
    <source>
        <strain evidence="2">ATCC 38472_TT</strain>
    </source>
</reference>
<sequence length="220" mass="24144">MSFPGHIYGKYKHATQFFLDWMLRAGASTGASPAPRNASIRVLQTAVDELVGKRKSLGSDELRELPLALTAFQIAITLREHVASFFDAEEANTSGSEDTHAHFLNSKKTLVEATAVAKVAIQCATSAIARFQLKYPSVRDADDVFTLLEKHLSSSPFDLLSTLVIKEWYKGHRAKVKVDAVPGGIIVDFSWVGSALLSFRNDIPIDHRVRLSGEGFGKDL</sequence>
<dbReference type="EMBL" id="SPLM01000158">
    <property type="protein sequence ID" value="TMW54933.1"/>
    <property type="molecule type" value="Genomic_DNA"/>
</dbReference>
<keyword evidence="3" id="KW-1185">Reference proteome</keyword>
<dbReference type="InterPro" id="IPR046539">
    <property type="entry name" value="DUF6604"/>
</dbReference>
<dbReference type="AlphaFoldDB" id="A0A8K1C1Z1"/>
<accession>A0A8K1C1Z1</accession>
<evidence type="ECO:0000313" key="3">
    <source>
        <dbReference type="Proteomes" id="UP000794436"/>
    </source>
</evidence>
<dbReference type="Pfam" id="PF20253">
    <property type="entry name" value="DUF6604"/>
    <property type="match status" value="1"/>
</dbReference>
<evidence type="ECO:0000313" key="2">
    <source>
        <dbReference type="EMBL" id="TMW54933.1"/>
    </source>
</evidence>
<proteinExistence type="predicted"/>
<name>A0A8K1C1Z1_PYTOL</name>
<comment type="caution">
    <text evidence="2">The sequence shown here is derived from an EMBL/GenBank/DDBJ whole genome shotgun (WGS) entry which is preliminary data.</text>
</comment>
<dbReference type="Proteomes" id="UP000794436">
    <property type="component" value="Unassembled WGS sequence"/>
</dbReference>
<dbReference type="OrthoDB" id="100116at2759"/>
<organism evidence="2 3">
    <name type="scientific">Pythium oligandrum</name>
    <name type="common">Mycoparasitic fungus</name>
    <dbReference type="NCBI Taxonomy" id="41045"/>
    <lineage>
        <taxon>Eukaryota</taxon>
        <taxon>Sar</taxon>
        <taxon>Stramenopiles</taxon>
        <taxon>Oomycota</taxon>
        <taxon>Peronosporomycetes</taxon>
        <taxon>Pythiales</taxon>
        <taxon>Pythiaceae</taxon>
        <taxon>Pythium</taxon>
    </lineage>
</organism>